<accession>H1HL56</accession>
<name>H1HL56_9BACT</name>
<evidence type="ECO:0000313" key="2">
    <source>
        <dbReference type="Proteomes" id="UP000003167"/>
    </source>
</evidence>
<reference evidence="1 2" key="1">
    <citation type="submission" date="2011-12" db="EMBL/GenBank/DDBJ databases">
        <title>The Genome Sequence of Prevotella maculosa OT 289.</title>
        <authorList>
            <consortium name="The Broad Institute Genome Sequencing Platform"/>
            <person name="Earl A."/>
            <person name="Ward D."/>
            <person name="Feldgarden M."/>
            <person name="Gevers D."/>
            <person name="Izard J."/>
            <person name="Blanton J.M."/>
            <person name="Mathney J."/>
            <person name="Tanner A.C."/>
            <person name="Dewhirst F.E."/>
            <person name="Young S.K."/>
            <person name="Zeng Q."/>
            <person name="Gargeya S."/>
            <person name="Fitzgerald M."/>
            <person name="Haas B."/>
            <person name="Abouelleil A."/>
            <person name="Alvarado L."/>
            <person name="Arachchi H.M."/>
            <person name="Berlin A."/>
            <person name="Chapman S.B."/>
            <person name="Gearin G."/>
            <person name="Goldberg J."/>
            <person name="Griggs A."/>
            <person name="Gujja S."/>
            <person name="Hansen M."/>
            <person name="Heiman D."/>
            <person name="Howarth C."/>
            <person name="Larimer J."/>
            <person name="Lui A."/>
            <person name="MacDonald P.J.P."/>
            <person name="McCowen C."/>
            <person name="Montmayeur A."/>
            <person name="Murphy C."/>
            <person name="Neiman D."/>
            <person name="Pearson M."/>
            <person name="Priest M."/>
            <person name="Roberts A."/>
            <person name="Saif S."/>
            <person name="Shea T."/>
            <person name="Sisk P."/>
            <person name="Stolte C."/>
            <person name="Sykes S."/>
            <person name="Wortman J."/>
            <person name="Nusbaum C."/>
            <person name="Birren B."/>
        </authorList>
    </citation>
    <scope>NUCLEOTIDE SEQUENCE [LARGE SCALE GENOMIC DNA]</scope>
    <source>
        <strain evidence="1 2">OT 289</strain>
    </source>
</reference>
<gene>
    <name evidence="1" type="ORF">HMPREF9944_00900</name>
</gene>
<dbReference type="STRING" id="999422.HMPREF9944_00900"/>
<dbReference type="Proteomes" id="UP000003167">
    <property type="component" value="Unassembled WGS sequence"/>
</dbReference>
<evidence type="ECO:0000313" key="1">
    <source>
        <dbReference type="EMBL" id="EHO72520.1"/>
    </source>
</evidence>
<organism evidence="1 2">
    <name type="scientific">Segatella maculosa OT 289</name>
    <dbReference type="NCBI Taxonomy" id="999422"/>
    <lineage>
        <taxon>Bacteria</taxon>
        <taxon>Pseudomonadati</taxon>
        <taxon>Bacteroidota</taxon>
        <taxon>Bacteroidia</taxon>
        <taxon>Bacteroidales</taxon>
        <taxon>Prevotellaceae</taxon>
        <taxon>Segatella</taxon>
    </lineage>
</organism>
<sequence length="142" mass="17403">MGKSFNILKPFCIFVRLNTVSMRREIVAYGSYYKDFMATLHDKERRKVLYILSLLENEERLPTKFIKHLLRGLYELRIKYEGNIYRIFFIFDDNKIIVLFNGFQKKTQKTPRTEVERAIKIMEDYYAYKRRNDNEHQQRDRT</sequence>
<protein>
    <recommendedName>
        <fullName evidence="3">RelE/StbE family addiction module toxin</fullName>
    </recommendedName>
</protein>
<dbReference type="AlphaFoldDB" id="H1HL56"/>
<dbReference type="EMBL" id="AGEK01000017">
    <property type="protein sequence ID" value="EHO72520.1"/>
    <property type="molecule type" value="Genomic_DNA"/>
</dbReference>
<dbReference type="InterPro" id="IPR035093">
    <property type="entry name" value="RelE/ParE_toxin_dom_sf"/>
</dbReference>
<evidence type="ECO:0008006" key="3">
    <source>
        <dbReference type="Google" id="ProtNLM"/>
    </source>
</evidence>
<dbReference type="InterPro" id="IPR009241">
    <property type="entry name" value="HigB-like"/>
</dbReference>
<keyword evidence="2" id="KW-1185">Reference proteome</keyword>
<dbReference type="PATRIC" id="fig|999422.3.peg.926"/>
<dbReference type="SUPFAM" id="SSF143011">
    <property type="entry name" value="RelE-like"/>
    <property type="match status" value="1"/>
</dbReference>
<dbReference type="Pfam" id="PF05973">
    <property type="entry name" value="Gp49"/>
    <property type="match status" value="1"/>
</dbReference>
<proteinExistence type="predicted"/>
<dbReference type="HOGENOM" id="CLU_122734_5_1_10"/>
<comment type="caution">
    <text evidence="1">The sequence shown here is derived from an EMBL/GenBank/DDBJ whole genome shotgun (WGS) entry which is preliminary data.</text>
</comment>